<name>R7G769_9FIRM</name>
<organism evidence="1 2">
    <name type="scientific">Amedibacillus dolichus CAG:375</name>
    <dbReference type="NCBI Taxonomy" id="1263076"/>
    <lineage>
        <taxon>Bacteria</taxon>
        <taxon>Bacillati</taxon>
        <taxon>Bacillota</taxon>
        <taxon>Erysipelotrichia</taxon>
        <taxon>Erysipelotrichales</taxon>
        <taxon>Erysipelotrichaceae</taxon>
        <taxon>Amedibacillus</taxon>
    </lineage>
</organism>
<dbReference type="RefSeq" id="WP_022419648.1">
    <property type="nucleotide sequence ID" value="NZ_FR898498.1"/>
</dbReference>
<dbReference type="EMBL" id="CBIN010000223">
    <property type="protein sequence ID" value="CDE23244.1"/>
    <property type="molecule type" value="Genomic_DNA"/>
</dbReference>
<reference evidence="1" key="1">
    <citation type="submission" date="2012-11" db="EMBL/GenBank/DDBJ databases">
        <title>Dependencies among metagenomic species, viruses, plasmids and units of genetic variation.</title>
        <authorList>
            <person name="Nielsen H.B."/>
            <person name="Almeida M."/>
            <person name="Juncker A.S."/>
            <person name="Rasmussen S."/>
            <person name="Li J."/>
            <person name="Sunagawa S."/>
            <person name="Plichta D."/>
            <person name="Gautier L."/>
            <person name="Le Chatelier E."/>
            <person name="Peletier E."/>
            <person name="Bonde I."/>
            <person name="Nielsen T."/>
            <person name="Manichanh C."/>
            <person name="Arumugam M."/>
            <person name="Batto J."/>
            <person name="Santos M.B.Q.D."/>
            <person name="Blom N."/>
            <person name="Borruel N."/>
            <person name="Burgdorf K.S."/>
            <person name="Boumezbeur F."/>
            <person name="Casellas F."/>
            <person name="Dore J."/>
            <person name="Guarner F."/>
            <person name="Hansen T."/>
            <person name="Hildebrand F."/>
            <person name="Kaas R.S."/>
            <person name="Kennedy S."/>
            <person name="Kristiansen K."/>
            <person name="Kultima J.R."/>
            <person name="Leonard P."/>
            <person name="Levenez F."/>
            <person name="Lund O."/>
            <person name="Moumen B."/>
            <person name="Le Paslier D."/>
            <person name="Pons N."/>
            <person name="Pedersen O."/>
            <person name="Prifti E."/>
            <person name="Qin J."/>
            <person name="Raes J."/>
            <person name="Tap J."/>
            <person name="Tims S."/>
            <person name="Ussery D.W."/>
            <person name="Yamada T."/>
            <person name="MetaHit consortium"/>
            <person name="Renault P."/>
            <person name="Sicheritz-Ponten T."/>
            <person name="Bork P."/>
            <person name="Wang J."/>
            <person name="Brunak S."/>
            <person name="Ehrlich S.D."/>
        </authorList>
    </citation>
    <scope>NUCLEOTIDE SEQUENCE [LARGE SCALE GENOMIC DNA]</scope>
</reference>
<dbReference type="AlphaFoldDB" id="R7G769"/>
<sequence>MIKKYCDKCGKEVKHEVEVNFKTNASFNGHEFRRMCFVDQQFELCNECARDVIDFIENSNEREER</sequence>
<accession>R7G769</accession>
<gene>
    <name evidence="1" type="ORF">BN631_00032</name>
</gene>
<proteinExistence type="predicted"/>
<evidence type="ECO:0000313" key="1">
    <source>
        <dbReference type="EMBL" id="CDE23244.1"/>
    </source>
</evidence>
<protein>
    <submittedName>
        <fullName evidence="1">Uncharacterized protein</fullName>
    </submittedName>
</protein>
<evidence type="ECO:0000313" key="2">
    <source>
        <dbReference type="Proteomes" id="UP000018093"/>
    </source>
</evidence>
<comment type="caution">
    <text evidence="1">The sequence shown here is derived from an EMBL/GenBank/DDBJ whole genome shotgun (WGS) entry which is preliminary data.</text>
</comment>
<dbReference type="Proteomes" id="UP000018093">
    <property type="component" value="Unassembled WGS sequence"/>
</dbReference>